<evidence type="ECO:0000313" key="4">
    <source>
        <dbReference type="EMBL" id="QNO46455.1"/>
    </source>
</evidence>
<reference evidence="4" key="1">
    <citation type="submission" date="2020-06" db="EMBL/GenBank/DDBJ databases">
        <title>Unique genomic features of the anaerobic methanotrophic archaea.</title>
        <authorList>
            <person name="Chadwick G.L."/>
            <person name="Skennerton C.T."/>
            <person name="Laso-Perez R."/>
            <person name="Leu A.O."/>
            <person name="Speth D.R."/>
            <person name="Yu H."/>
            <person name="Morgan-Lang C."/>
            <person name="Hatzenpichler R."/>
            <person name="Goudeau D."/>
            <person name="Malmstrom R."/>
            <person name="Brazelton W.J."/>
            <person name="Woyke T."/>
            <person name="Hallam S.J."/>
            <person name="Tyson G.W."/>
            <person name="Wegener G."/>
            <person name="Boetius A."/>
            <person name="Orphan V."/>
        </authorList>
    </citation>
    <scope>NUCLEOTIDE SEQUENCE</scope>
</reference>
<dbReference type="SUPFAM" id="SSF55469">
    <property type="entry name" value="FMN-dependent nitroreductase-like"/>
    <property type="match status" value="1"/>
</dbReference>
<evidence type="ECO:0000256" key="2">
    <source>
        <dbReference type="ARBA" id="ARBA00023002"/>
    </source>
</evidence>
<dbReference type="AlphaFoldDB" id="A0A7G9YEM1"/>
<dbReference type="GO" id="GO:0016491">
    <property type="term" value="F:oxidoreductase activity"/>
    <property type="evidence" value="ECO:0007669"/>
    <property type="project" value="UniProtKB-KW"/>
</dbReference>
<protein>
    <submittedName>
        <fullName evidence="4">Bifunctional F420 biosynthesis protein FbiB</fullName>
        <ecNumber evidence="4">6.3.2.34</ecNumber>
    </submittedName>
</protein>
<dbReference type="EC" id="6.3.2.34" evidence="4"/>
<feature type="domain" description="Nitroreductase" evidence="3">
    <location>
        <begin position="7"/>
        <end position="196"/>
    </location>
</feature>
<name>A0A7G9YEM1_9EURY</name>
<dbReference type="CDD" id="cd02136">
    <property type="entry name" value="PnbA_NfnB-like"/>
    <property type="match status" value="1"/>
</dbReference>
<dbReference type="InterPro" id="IPR029479">
    <property type="entry name" value="Nitroreductase"/>
</dbReference>
<evidence type="ECO:0000259" key="3">
    <source>
        <dbReference type="Pfam" id="PF00881"/>
    </source>
</evidence>
<keyword evidence="2" id="KW-0560">Oxidoreductase</keyword>
<sequence>MKLLEAIKSRKSIRAYKPDPVSKEVLTELLDIARWAPSATNTQPWEFFVLTGKVLDDLNRTIVAKIRSGDAKPNPDVEIFETPPKGTYSKRQQKFFEQILGIIEPVEGKDEMQNWFEMSVGNYGAPDLIVIVADTSAPGWFVFDIGIVTQTIALAAQEYGLGTCILGDAAAYPDEVRRIANIPESKQIIIGIAIGYPDWNHSLNSLRTGREPVEELVTWCGVAEE</sequence>
<dbReference type="EMBL" id="MT631190">
    <property type="protein sequence ID" value="QNO46455.1"/>
    <property type="molecule type" value="Genomic_DNA"/>
</dbReference>
<dbReference type="GO" id="GO:0052619">
    <property type="term" value="F:coenzyme F420-1:gamma-L-glutamate ligase activity"/>
    <property type="evidence" value="ECO:0007669"/>
    <property type="project" value="UniProtKB-EC"/>
</dbReference>
<organism evidence="4">
    <name type="scientific">Candidatus Methanogaster sp. ANME-2c ERB4</name>
    <dbReference type="NCBI Taxonomy" id="2759911"/>
    <lineage>
        <taxon>Archaea</taxon>
        <taxon>Methanobacteriati</taxon>
        <taxon>Methanobacteriota</taxon>
        <taxon>Stenosarchaea group</taxon>
        <taxon>Methanomicrobia</taxon>
        <taxon>Methanosarcinales</taxon>
        <taxon>ANME-2 cluster</taxon>
        <taxon>Candidatus Methanogasteraceae</taxon>
        <taxon>Candidatus Methanogaster</taxon>
    </lineage>
</organism>
<gene>
    <name evidence="4" type="primary">fbiB</name>
    <name evidence="4" type="ORF">KCGBEFIM_00030</name>
</gene>
<comment type="similarity">
    <text evidence="1">Belongs to the nitroreductase family.</text>
</comment>
<proteinExistence type="inferred from homology"/>
<accession>A0A7G9YEM1</accession>
<evidence type="ECO:0000256" key="1">
    <source>
        <dbReference type="ARBA" id="ARBA00007118"/>
    </source>
</evidence>
<keyword evidence="4" id="KW-0436">Ligase</keyword>
<dbReference type="Gene3D" id="3.40.109.10">
    <property type="entry name" value="NADH Oxidase"/>
    <property type="match status" value="1"/>
</dbReference>
<dbReference type="PANTHER" id="PTHR43673:SF10">
    <property type="entry name" value="NADH DEHYDROGENASE_NAD(P)H NITROREDUCTASE XCC3605-RELATED"/>
    <property type="match status" value="1"/>
</dbReference>
<dbReference type="Pfam" id="PF00881">
    <property type="entry name" value="Nitroreductase"/>
    <property type="match status" value="1"/>
</dbReference>
<dbReference type="PANTHER" id="PTHR43673">
    <property type="entry name" value="NAD(P)H NITROREDUCTASE YDGI-RELATED"/>
    <property type="match status" value="1"/>
</dbReference>
<dbReference type="InterPro" id="IPR000415">
    <property type="entry name" value="Nitroreductase-like"/>
</dbReference>